<dbReference type="AlphaFoldDB" id="A0A9Q3ADZ8"/>
<organism evidence="2 3">
    <name type="scientific">Pseudomonas aegrilactucae</name>
    <dbReference type="NCBI Taxonomy" id="2854028"/>
    <lineage>
        <taxon>Bacteria</taxon>
        <taxon>Pseudomonadati</taxon>
        <taxon>Pseudomonadota</taxon>
        <taxon>Gammaproteobacteria</taxon>
        <taxon>Pseudomonadales</taxon>
        <taxon>Pseudomonadaceae</taxon>
        <taxon>Pseudomonas</taxon>
    </lineage>
</organism>
<keyword evidence="1" id="KW-1133">Transmembrane helix</keyword>
<dbReference type="Proteomes" id="UP001106592">
    <property type="component" value="Unassembled WGS sequence"/>
</dbReference>
<dbReference type="RefSeq" id="WP_217976207.1">
    <property type="nucleotide sequence ID" value="NZ_JAHTBI010000049.1"/>
</dbReference>
<dbReference type="EMBL" id="JAHTBI010000049">
    <property type="protein sequence ID" value="MBV6288195.1"/>
    <property type="molecule type" value="Genomic_DNA"/>
</dbReference>
<dbReference type="Pfam" id="PF11086">
    <property type="entry name" value="DUF2878"/>
    <property type="match status" value="1"/>
</dbReference>
<keyword evidence="1" id="KW-0812">Transmembrane</keyword>
<comment type="caution">
    <text evidence="2">The sequence shown here is derived from an EMBL/GenBank/DDBJ whole genome shotgun (WGS) entry which is preliminary data.</text>
</comment>
<name>A0A9Q3ADZ8_9PSED</name>
<evidence type="ECO:0000256" key="1">
    <source>
        <dbReference type="SAM" id="Phobius"/>
    </source>
</evidence>
<protein>
    <submittedName>
        <fullName evidence="2">DUF2878 domain-containing protein</fullName>
    </submittedName>
</protein>
<reference evidence="2" key="1">
    <citation type="journal article" date="2022" name="Int. J. Syst. Evol. Microbiol.">
        <title>Pseudomonas aegrilactucae sp. nov. and Pseudomonas morbosilactucae sp. nov., pathogens causing bacterial rot of lettuce in Japan.</title>
        <authorList>
            <person name="Sawada H."/>
            <person name="Fujikawa T."/>
            <person name="Satou M."/>
        </authorList>
    </citation>
    <scope>NUCLEOTIDE SEQUENCE</scope>
    <source>
        <strain evidence="2">MAFF 301350</strain>
    </source>
</reference>
<dbReference type="PROSITE" id="PS51257">
    <property type="entry name" value="PROKAR_LIPOPROTEIN"/>
    <property type="match status" value="1"/>
</dbReference>
<accession>A0A9Q3ADZ8</accession>
<evidence type="ECO:0000313" key="3">
    <source>
        <dbReference type="Proteomes" id="UP001106592"/>
    </source>
</evidence>
<keyword evidence="3" id="KW-1185">Reference proteome</keyword>
<proteinExistence type="predicted"/>
<feature type="transmembrane region" description="Helical" evidence="1">
    <location>
        <begin position="141"/>
        <end position="159"/>
    </location>
</feature>
<gene>
    <name evidence="2" type="ORF">KUO17_14340</name>
</gene>
<sequence length="174" mass="18693">MQRARAARLLGNALLFQLGWLACVLGAHHPWLLWLAAACLVSHLTWLAQPGELRLIMAVSLCGWLTDSLLLILGVFDFAGPRYLLPGWLALLWPLFASTLRHSLAWSARPWWLASLSGALGGPLSYWGGVNLAGVGLPLGTWPSLLILAAVWALLLPLLHQLGGLIAPACGKTA</sequence>
<reference evidence="2" key="2">
    <citation type="journal article" date="2023" name="Plant Pathol.">
        <title>Dismantling and reorganizing Pseudomonas marginalis sensu#lato.</title>
        <authorList>
            <person name="Sawada H."/>
            <person name="Fujikawa T."/>
            <person name="Satou M."/>
        </authorList>
    </citation>
    <scope>NUCLEOTIDE SEQUENCE</scope>
    <source>
        <strain evidence="2">MAFF 301350</strain>
    </source>
</reference>
<evidence type="ECO:0000313" key="2">
    <source>
        <dbReference type="EMBL" id="MBV6288195.1"/>
    </source>
</evidence>
<keyword evidence="1" id="KW-0472">Membrane</keyword>
<dbReference type="InterPro" id="IPR021306">
    <property type="entry name" value="DUF2878"/>
</dbReference>
<feature type="transmembrane region" description="Helical" evidence="1">
    <location>
        <begin position="82"/>
        <end position="99"/>
    </location>
</feature>
<feature type="transmembrane region" description="Helical" evidence="1">
    <location>
        <begin position="55"/>
        <end position="76"/>
    </location>
</feature>